<keyword evidence="6" id="KW-1185">Reference proteome</keyword>
<dbReference type="SMART" id="SM00360">
    <property type="entry name" value="RRM"/>
    <property type="match status" value="1"/>
</dbReference>
<gene>
    <name evidence="7" type="primary">LOC104738455</name>
</gene>
<dbReference type="InterPro" id="IPR048289">
    <property type="entry name" value="RRM2_NsCP33-like"/>
</dbReference>
<dbReference type="InterPro" id="IPR012677">
    <property type="entry name" value="Nucleotide-bd_a/b_plait_sf"/>
</dbReference>
<dbReference type="PROSITE" id="PS50102">
    <property type="entry name" value="RRM"/>
    <property type="match status" value="1"/>
</dbReference>
<feature type="compositionally biased region" description="Polar residues" evidence="4">
    <location>
        <begin position="257"/>
        <end position="277"/>
    </location>
</feature>
<dbReference type="InterPro" id="IPR000504">
    <property type="entry name" value="RRM_dom"/>
</dbReference>
<evidence type="ECO:0000256" key="2">
    <source>
        <dbReference type="ARBA" id="ARBA00049664"/>
    </source>
</evidence>
<evidence type="ECO:0000256" key="3">
    <source>
        <dbReference type="PROSITE-ProRule" id="PRU00176"/>
    </source>
</evidence>
<dbReference type="Proteomes" id="UP000694864">
    <property type="component" value="Chromosome 2"/>
</dbReference>
<reference evidence="7" key="2">
    <citation type="submission" date="2025-08" db="UniProtKB">
        <authorList>
            <consortium name="RefSeq"/>
        </authorList>
    </citation>
    <scope>IDENTIFICATION</scope>
    <source>
        <tissue evidence="7">Leaf</tissue>
    </source>
</reference>
<dbReference type="InterPro" id="IPR052462">
    <property type="entry name" value="SLIRP/GR-RBP-like"/>
</dbReference>
<dbReference type="Pfam" id="PF00076">
    <property type="entry name" value="RRM_1"/>
    <property type="match status" value="1"/>
</dbReference>
<feature type="region of interest" description="Disordered" evidence="4">
    <location>
        <begin position="257"/>
        <end position="318"/>
    </location>
</feature>
<name>A0ABM0VIY6_CAMSA</name>
<dbReference type="InterPro" id="IPR003954">
    <property type="entry name" value="RRM_euk-type"/>
</dbReference>
<dbReference type="InterPro" id="IPR035979">
    <property type="entry name" value="RBD_domain_sf"/>
</dbReference>
<evidence type="ECO:0000313" key="7">
    <source>
        <dbReference type="RefSeq" id="XP_010456933.1"/>
    </source>
</evidence>
<dbReference type="GeneID" id="104738455"/>
<dbReference type="SUPFAM" id="SSF54928">
    <property type="entry name" value="RNA-binding domain, RBD"/>
    <property type="match status" value="1"/>
</dbReference>
<evidence type="ECO:0000313" key="6">
    <source>
        <dbReference type="Proteomes" id="UP000694864"/>
    </source>
</evidence>
<protein>
    <submittedName>
        <fullName evidence="7">Glycine-rich RNA-binding protein 3, mitochondrial-like</fullName>
    </submittedName>
</protein>
<evidence type="ECO:0000259" key="5">
    <source>
        <dbReference type="PROSITE" id="PS50102"/>
    </source>
</evidence>
<accession>A0ABM0VIY6</accession>
<keyword evidence="1 3" id="KW-0694">RNA-binding</keyword>
<evidence type="ECO:0000256" key="4">
    <source>
        <dbReference type="SAM" id="MobiDB-lite"/>
    </source>
</evidence>
<comment type="similarity">
    <text evidence="2">Belongs to the GR-RBP family.</text>
</comment>
<sequence length="318" mass="31150">MAFLSKFGNILKQTTSKQLNAQVSLSSPSLFQAIRCMSSSKLFIGGMAYSMDEDSLREVFTKYGEVVETRVILDRETGRSRGFGFVTFTSSEAASSAIQALDGRDLHGRVVKVNYANDRTSGGGFGGGGYGGGYGGGGYGGGSAGGYGGGGAGGYGNGNAGGYGSGNAGGYGSGNAGGYGGSAGGYGGSGAGGYGGDATGHGAGGGYGASGGYGSSGNSYGEVPSAPAGAVGDYNGSSGYASANTYGSNNGGFSGDSQFGGNPVANNSQFGGDNTQFAAGGQFGGEDQFGSMEKSEIKMENGPVEGDFEDDTDVAKRA</sequence>
<dbReference type="Gene3D" id="3.30.70.330">
    <property type="match status" value="1"/>
</dbReference>
<dbReference type="PANTHER" id="PTHR48027">
    <property type="entry name" value="HETEROGENEOUS NUCLEAR RIBONUCLEOPROTEIN 87F-RELATED"/>
    <property type="match status" value="1"/>
</dbReference>
<dbReference type="RefSeq" id="XP_010456933.1">
    <property type="nucleotide sequence ID" value="XM_010458631.2"/>
</dbReference>
<organism evidence="6 7">
    <name type="scientific">Camelina sativa</name>
    <name type="common">False flax</name>
    <name type="synonym">Myagrum sativum</name>
    <dbReference type="NCBI Taxonomy" id="90675"/>
    <lineage>
        <taxon>Eukaryota</taxon>
        <taxon>Viridiplantae</taxon>
        <taxon>Streptophyta</taxon>
        <taxon>Embryophyta</taxon>
        <taxon>Tracheophyta</taxon>
        <taxon>Spermatophyta</taxon>
        <taxon>Magnoliopsida</taxon>
        <taxon>eudicotyledons</taxon>
        <taxon>Gunneridae</taxon>
        <taxon>Pentapetalae</taxon>
        <taxon>rosids</taxon>
        <taxon>malvids</taxon>
        <taxon>Brassicales</taxon>
        <taxon>Brassicaceae</taxon>
        <taxon>Camelineae</taxon>
        <taxon>Camelina</taxon>
    </lineage>
</organism>
<dbReference type="SMART" id="SM00361">
    <property type="entry name" value="RRM_1"/>
    <property type="match status" value="1"/>
</dbReference>
<proteinExistence type="inferred from homology"/>
<feature type="domain" description="RRM" evidence="5">
    <location>
        <begin position="40"/>
        <end position="118"/>
    </location>
</feature>
<evidence type="ECO:0000256" key="1">
    <source>
        <dbReference type="ARBA" id="ARBA00022884"/>
    </source>
</evidence>
<dbReference type="CDD" id="cd21608">
    <property type="entry name" value="RRM2_NsCP33_like"/>
    <property type="match status" value="1"/>
</dbReference>
<reference evidence="6" key="1">
    <citation type="journal article" date="2014" name="Nat. Commun.">
        <title>The emerging biofuel crop Camelina sativa retains a highly undifferentiated hexaploid genome structure.</title>
        <authorList>
            <person name="Kagale S."/>
            <person name="Koh C."/>
            <person name="Nixon J."/>
            <person name="Bollina V."/>
            <person name="Clarke W.E."/>
            <person name="Tuteja R."/>
            <person name="Spillane C."/>
            <person name="Robinson S.J."/>
            <person name="Links M.G."/>
            <person name="Clarke C."/>
            <person name="Higgins E.E."/>
            <person name="Huebert T."/>
            <person name="Sharpe A.G."/>
            <person name="Parkin I.A."/>
        </authorList>
    </citation>
    <scope>NUCLEOTIDE SEQUENCE [LARGE SCALE GENOMIC DNA]</scope>
    <source>
        <strain evidence="6">cv. DH55</strain>
    </source>
</reference>